<evidence type="ECO:0000313" key="8">
    <source>
        <dbReference type="Proteomes" id="UP000028492"/>
    </source>
</evidence>
<dbReference type="eggNOG" id="COG0389">
    <property type="taxonomic scope" value="Bacteria"/>
</dbReference>
<dbReference type="PANTHER" id="PTHR11076:SF33">
    <property type="entry name" value="DNA POLYMERASE KAPPA"/>
    <property type="match status" value="1"/>
</dbReference>
<comment type="subcellular location">
    <subcellularLocation>
        <location evidence="4">Cytoplasm</location>
    </subcellularLocation>
</comment>
<dbReference type="Gene3D" id="3.40.1170.60">
    <property type="match status" value="1"/>
</dbReference>
<evidence type="ECO:0000256" key="4">
    <source>
        <dbReference type="HAMAP-Rule" id="MF_01113"/>
    </source>
</evidence>
<name>A0A075UTX8_9PSEU</name>
<dbReference type="GO" id="GO:0006281">
    <property type="term" value="P:DNA repair"/>
    <property type="evidence" value="ECO:0007669"/>
    <property type="project" value="UniProtKB-UniRule"/>
</dbReference>
<evidence type="ECO:0000259" key="6">
    <source>
        <dbReference type="PROSITE" id="PS50173"/>
    </source>
</evidence>
<dbReference type="AlphaFoldDB" id="A0A075UTX8"/>
<dbReference type="KEGG" id="aja:AJAP_23915"/>
<keyword evidence="4" id="KW-0548">Nucleotidyltransferase</keyword>
<dbReference type="GO" id="GO:0006261">
    <property type="term" value="P:DNA-templated DNA replication"/>
    <property type="evidence" value="ECO:0007669"/>
    <property type="project" value="UniProtKB-UniRule"/>
</dbReference>
<dbReference type="EMBL" id="CP008953">
    <property type="protein sequence ID" value="AIG77632.1"/>
    <property type="molecule type" value="Genomic_DNA"/>
</dbReference>
<feature type="active site" evidence="4">
    <location>
        <position position="102"/>
    </location>
</feature>
<feature type="domain" description="UmuC" evidence="6">
    <location>
        <begin position="7"/>
        <end position="183"/>
    </location>
</feature>
<evidence type="ECO:0000256" key="2">
    <source>
        <dbReference type="ARBA" id="ARBA00025589"/>
    </source>
</evidence>
<dbReference type="Pfam" id="PF11799">
    <property type="entry name" value="IMS_C"/>
    <property type="match status" value="1"/>
</dbReference>
<dbReference type="GO" id="GO:0003684">
    <property type="term" value="F:damaged DNA binding"/>
    <property type="evidence" value="ECO:0007669"/>
    <property type="project" value="InterPro"/>
</dbReference>
<dbReference type="Pfam" id="PF11798">
    <property type="entry name" value="IMS_HHH"/>
    <property type="match status" value="1"/>
</dbReference>
<evidence type="ECO:0000256" key="5">
    <source>
        <dbReference type="SAM" id="MobiDB-lite"/>
    </source>
</evidence>
<evidence type="ECO:0000256" key="1">
    <source>
        <dbReference type="ARBA" id="ARBA00010945"/>
    </source>
</evidence>
<dbReference type="RefSeq" id="WP_038515294.1">
    <property type="nucleotide sequence ID" value="NZ_CP008953.1"/>
</dbReference>
<keyword evidence="4" id="KW-0239">DNA-directed DNA polymerase</keyword>
<accession>A0A075UTX8</accession>
<sequence length="396" mass="42725">MTTEGPILHADLDSFYASVEQRDDPKLRGRPVIVGGGVVLAASYEAKAYGVRTAMGGGQARRLCPAAIVVPPRMRAYSEASKAVFEVFGNTTPLVEGISIDEAFLDVGGLLKIAGTPSRIAAKLRKDVLEQVGLPITVGVARTKFLAKVASGVAKPDGLLVVPHDKELEFLHPLPVERLWGVGKVTAQKLRERGVTTVGQMEGFGEKELVRMLGRGVGAHLHALSHNDDPRRVQTGRRRRSIGAQRALGSRPRSPAELDATLLTLADRLARRLRAAQRVCRTVVLRMRFADFTKATRSHTLLEATEQTGAIVAAARGLLATARPLIDERGLTLIGLALTNLSKDDSIQLALPFGAKPRDALDSTLDTVRDRFGAKSITRAVHLGQVEEPWVPLLPD</sequence>
<dbReference type="InterPro" id="IPR043128">
    <property type="entry name" value="Rev_trsase/Diguanyl_cyclase"/>
</dbReference>
<dbReference type="SUPFAM" id="SSF56672">
    <property type="entry name" value="DNA/RNA polymerases"/>
    <property type="match status" value="1"/>
</dbReference>
<dbReference type="HAMAP" id="MF_01113">
    <property type="entry name" value="DNApol_IV"/>
    <property type="match status" value="1"/>
</dbReference>
<organism evidence="7 8">
    <name type="scientific">Amycolatopsis japonica</name>
    <dbReference type="NCBI Taxonomy" id="208439"/>
    <lineage>
        <taxon>Bacteria</taxon>
        <taxon>Bacillati</taxon>
        <taxon>Actinomycetota</taxon>
        <taxon>Actinomycetes</taxon>
        <taxon>Pseudonocardiales</taxon>
        <taxon>Pseudonocardiaceae</taxon>
        <taxon>Amycolatopsis</taxon>
        <taxon>Amycolatopsis japonica group</taxon>
    </lineage>
</organism>
<keyword evidence="4" id="KW-0460">Magnesium</keyword>
<keyword evidence="4" id="KW-0479">Metal-binding</keyword>
<dbReference type="InterPro" id="IPR001126">
    <property type="entry name" value="UmuC"/>
</dbReference>
<evidence type="ECO:0000256" key="3">
    <source>
        <dbReference type="ARBA" id="ARBA00049244"/>
    </source>
</evidence>
<dbReference type="EC" id="2.7.7.7" evidence="4"/>
<proteinExistence type="inferred from homology"/>
<feature type="region of interest" description="Disordered" evidence="5">
    <location>
        <begin position="224"/>
        <end position="253"/>
    </location>
</feature>
<dbReference type="InterPro" id="IPR017961">
    <property type="entry name" value="DNA_pol_Y-fam_little_finger"/>
</dbReference>
<feature type="binding site" evidence="4">
    <location>
        <position position="11"/>
    </location>
    <ligand>
        <name>Mg(2+)</name>
        <dbReference type="ChEBI" id="CHEBI:18420"/>
    </ligand>
</feature>
<protein>
    <recommendedName>
        <fullName evidence="4">DNA polymerase IV</fullName>
        <shortName evidence="4">Pol IV</shortName>
        <ecNumber evidence="4">2.7.7.7</ecNumber>
    </recommendedName>
</protein>
<keyword evidence="8" id="KW-1185">Reference proteome</keyword>
<comment type="subunit">
    <text evidence="4">Monomer.</text>
</comment>
<keyword evidence="4" id="KW-0234">DNA repair</keyword>
<dbReference type="InterPro" id="IPR036775">
    <property type="entry name" value="DNA_pol_Y-fam_lit_finger_sf"/>
</dbReference>
<dbReference type="Proteomes" id="UP000028492">
    <property type="component" value="Chromosome"/>
</dbReference>
<dbReference type="GO" id="GO:0003887">
    <property type="term" value="F:DNA-directed DNA polymerase activity"/>
    <property type="evidence" value="ECO:0007669"/>
    <property type="project" value="UniProtKB-UniRule"/>
</dbReference>
<dbReference type="Gene3D" id="1.10.150.20">
    <property type="entry name" value="5' to 3' exonuclease, C-terminal subdomain"/>
    <property type="match status" value="1"/>
</dbReference>
<dbReference type="GO" id="GO:0005829">
    <property type="term" value="C:cytosol"/>
    <property type="evidence" value="ECO:0007669"/>
    <property type="project" value="TreeGrafter"/>
</dbReference>
<gene>
    <name evidence="4" type="primary">dinB</name>
    <name evidence="7" type="ORF">AJAP_23915</name>
</gene>
<dbReference type="PANTHER" id="PTHR11076">
    <property type="entry name" value="DNA REPAIR POLYMERASE UMUC / TRANSFERASE FAMILY MEMBER"/>
    <property type="match status" value="1"/>
</dbReference>
<dbReference type="SUPFAM" id="SSF100879">
    <property type="entry name" value="Lesion bypass DNA polymerase (Y-family), little finger domain"/>
    <property type="match status" value="1"/>
</dbReference>
<feature type="site" description="Substrate discrimination" evidence="4">
    <location>
        <position position="16"/>
    </location>
</feature>
<comment type="function">
    <text evidence="2 4">Poorly processive, error-prone DNA polymerase involved in untargeted mutagenesis. Copies undamaged DNA at stalled replication forks, which arise in vivo from mismatched or misaligned primer ends. These misaligned primers can be extended by PolIV. Exhibits no 3'-5' exonuclease (proofreading) activity. May be involved in translesional synthesis, in conjunction with the beta clamp from PolIII.</text>
</comment>
<dbReference type="NCBIfam" id="NF002677">
    <property type="entry name" value="PRK02406.1"/>
    <property type="match status" value="1"/>
</dbReference>
<keyword evidence="4" id="KW-0963">Cytoplasm</keyword>
<keyword evidence="4" id="KW-0227">DNA damage</keyword>
<keyword evidence="4" id="KW-0515">Mutator protein</keyword>
<dbReference type="InterPro" id="IPR024728">
    <property type="entry name" value="PolY_HhH_motif"/>
</dbReference>
<dbReference type="GO" id="GO:0009432">
    <property type="term" value="P:SOS response"/>
    <property type="evidence" value="ECO:0007669"/>
    <property type="project" value="TreeGrafter"/>
</dbReference>
<comment type="cofactor">
    <cofactor evidence="4">
        <name>Mg(2+)</name>
        <dbReference type="ChEBI" id="CHEBI:18420"/>
    </cofactor>
    <text evidence="4">Binds 2 magnesium ions per subunit.</text>
</comment>
<comment type="similarity">
    <text evidence="1 4">Belongs to the DNA polymerase type-Y family.</text>
</comment>
<reference evidence="7 8" key="1">
    <citation type="journal article" date="2014" name="J. Biotechnol.">
        <title>Complete genome sequence of the actinobacterium Amycolatopsis japonica MG417-CF17(T) (=DSM 44213T) producing (S,S)-N,N'-ethylenediaminedisuccinic acid.</title>
        <authorList>
            <person name="Stegmann E."/>
            <person name="Albersmeier A."/>
            <person name="Spohn M."/>
            <person name="Gert H."/>
            <person name="Weber T."/>
            <person name="Wohlleben W."/>
            <person name="Kalinowski J."/>
            <person name="Ruckert C."/>
        </authorList>
    </citation>
    <scope>NUCLEOTIDE SEQUENCE [LARGE SCALE GENOMIC DNA]</scope>
    <source>
        <strain evidence="8">MG417-CF17 (DSM 44213)</strain>
    </source>
</reference>
<dbReference type="NCBIfam" id="NF003015">
    <property type="entry name" value="PRK03858.1"/>
    <property type="match status" value="1"/>
</dbReference>
<dbReference type="GO" id="GO:0000287">
    <property type="term" value="F:magnesium ion binding"/>
    <property type="evidence" value="ECO:0007669"/>
    <property type="project" value="UniProtKB-UniRule"/>
</dbReference>
<dbReference type="Gene3D" id="3.30.1490.100">
    <property type="entry name" value="DNA polymerase, Y-family, little finger domain"/>
    <property type="match status" value="1"/>
</dbReference>
<dbReference type="InterPro" id="IPR043502">
    <property type="entry name" value="DNA/RNA_pol_sf"/>
</dbReference>
<dbReference type="InterPro" id="IPR022880">
    <property type="entry name" value="DNApol_IV"/>
</dbReference>
<keyword evidence="4" id="KW-0238">DNA-binding</keyword>
<evidence type="ECO:0000313" key="7">
    <source>
        <dbReference type="EMBL" id="AIG77632.1"/>
    </source>
</evidence>
<dbReference type="PROSITE" id="PS50173">
    <property type="entry name" value="UMUC"/>
    <property type="match status" value="1"/>
</dbReference>
<dbReference type="HOGENOM" id="CLU_012348_1_2_11"/>
<dbReference type="CDD" id="cd03586">
    <property type="entry name" value="PolY_Pol_IV_kappa"/>
    <property type="match status" value="1"/>
</dbReference>
<feature type="binding site" evidence="4">
    <location>
        <position position="101"/>
    </location>
    <ligand>
        <name>Mg(2+)</name>
        <dbReference type="ChEBI" id="CHEBI:18420"/>
    </ligand>
</feature>
<keyword evidence="4" id="KW-0235">DNA replication</keyword>
<comment type="catalytic activity">
    <reaction evidence="3 4">
        <text>DNA(n) + a 2'-deoxyribonucleoside 5'-triphosphate = DNA(n+1) + diphosphate</text>
        <dbReference type="Rhea" id="RHEA:22508"/>
        <dbReference type="Rhea" id="RHEA-COMP:17339"/>
        <dbReference type="Rhea" id="RHEA-COMP:17340"/>
        <dbReference type="ChEBI" id="CHEBI:33019"/>
        <dbReference type="ChEBI" id="CHEBI:61560"/>
        <dbReference type="ChEBI" id="CHEBI:173112"/>
        <dbReference type="EC" id="2.7.7.7"/>
    </reaction>
</comment>
<keyword evidence="4" id="KW-0808">Transferase</keyword>
<dbReference type="GO" id="GO:0042276">
    <property type="term" value="P:error-prone translesion synthesis"/>
    <property type="evidence" value="ECO:0007669"/>
    <property type="project" value="TreeGrafter"/>
</dbReference>
<dbReference type="InterPro" id="IPR050116">
    <property type="entry name" value="DNA_polymerase-Y"/>
</dbReference>
<dbReference type="Pfam" id="PF00817">
    <property type="entry name" value="IMS"/>
    <property type="match status" value="1"/>
</dbReference>
<dbReference type="STRING" id="208439.AJAP_23915"/>
<dbReference type="Gene3D" id="3.30.70.270">
    <property type="match status" value="1"/>
</dbReference>